<organism evidence="1 2">
    <name type="scientific">Schizosaccharomyces octosporus (strain yFS286)</name>
    <name type="common">Fission yeast</name>
    <name type="synonym">Octosporomyces octosporus</name>
    <dbReference type="NCBI Taxonomy" id="483514"/>
    <lineage>
        <taxon>Eukaryota</taxon>
        <taxon>Fungi</taxon>
        <taxon>Dikarya</taxon>
        <taxon>Ascomycota</taxon>
        <taxon>Taphrinomycotina</taxon>
        <taxon>Schizosaccharomycetes</taxon>
        <taxon>Schizosaccharomycetales</taxon>
        <taxon>Schizosaccharomycetaceae</taxon>
        <taxon>Schizosaccharomyces</taxon>
    </lineage>
</organism>
<protein>
    <submittedName>
        <fullName evidence="1">Uncharacterized protein</fullName>
    </submittedName>
</protein>
<dbReference type="AlphaFoldDB" id="S9PXG5"/>
<dbReference type="VEuPathDB" id="FungiDB:SOCG_00435"/>
<reference evidence="1 2" key="1">
    <citation type="journal article" date="2011" name="Science">
        <title>Comparative functional genomics of the fission yeasts.</title>
        <authorList>
            <person name="Rhind N."/>
            <person name="Chen Z."/>
            <person name="Yassour M."/>
            <person name="Thompson D.A."/>
            <person name="Haas B.J."/>
            <person name="Habib N."/>
            <person name="Wapinski I."/>
            <person name="Roy S."/>
            <person name="Lin M.F."/>
            <person name="Heiman D.I."/>
            <person name="Young S.K."/>
            <person name="Furuya K."/>
            <person name="Guo Y."/>
            <person name="Pidoux A."/>
            <person name="Chen H.M."/>
            <person name="Robbertse B."/>
            <person name="Goldberg J.M."/>
            <person name="Aoki K."/>
            <person name="Bayne E.H."/>
            <person name="Berlin A.M."/>
            <person name="Desjardins C.A."/>
            <person name="Dobbs E."/>
            <person name="Dukaj L."/>
            <person name="Fan L."/>
            <person name="FitzGerald M.G."/>
            <person name="French C."/>
            <person name="Gujja S."/>
            <person name="Hansen K."/>
            <person name="Keifenheim D."/>
            <person name="Levin J.Z."/>
            <person name="Mosher R.A."/>
            <person name="Mueller C.A."/>
            <person name="Pfiffner J."/>
            <person name="Priest M."/>
            <person name="Russ C."/>
            <person name="Smialowska A."/>
            <person name="Swoboda P."/>
            <person name="Sykes S.M."/>
            <person name="Vaughn M."/>
            <person name="Vengrova S."/>
            <person name="Yoder R."/>
            <person name="Zeng Q."/>
            <person name="Allshire R."/>
            <person name="Baulcombe D."/>
            <person name="Birren B.W."/>
            <person name="Brown W."/>
            <person name="Ekwall K."/>
            <person name="Kellis M."/>
            <person name="Leatherwood J."/>
            <person name="Levin H."/>
            <person name="Margalit H."/>
            <person name="Martienssen R."/>
            <person name="Nieduszynski C.A."/>
            <person name="Spatafora J.W."/>
            <person name="Friedman N."/>
            <person name="Dalgaard J.Z."/>
            <person name="Baumann P."/>
            <person name="Niki H."/>
            <person name="Regev A."/>
            <person name="Nusbaum C."/>
        </authorList>
    </citation>
    <scope>NUCLEOTIDE SEQUENCE [LARGE SCALE GENOMIC DNA]</scope>
    <source>
        <strain evidence="2">yFS286</strain>
    </source>
</reference>
<gene>
    <name evidence="1" type="ORF">SOCG_00435</name>
</gene>
<dbReference type="EMBL" id="KE503207">
    <property type="protein sequence ID" value="EPX72672.1"/>
    <property type="molecule type" value="Genomic_DNA"/>
</dbReference>
<sequence length="267" mass="30438">MVLTPNSSYVLNHSILQSSKEPVYDGGEFDESHNRYLLLKAKKEALERKVHYQTTYAKALDILGDRRKEINDIEGLLVDFEDSKKVLEETQEKWQVAEINRLSKLVSTLTQGALTVEQESRKSSIPTEIQTILQNSVEEIHLQLERLGLLEDPSPSSDMSISSIIETLHRISKSLDAIPSNLKFNEIHRPSRISNTSLDKEVLANILLDWQKLSAEQNTYLRVISNSGNIPPDCLLQLRQYFFRSELLSEKLSNIYSLEGEADNNLL</sequence>
<dbReference type="OMA" id="HEIAESP"/>
<evidence type="ECO:0000313" key="1">
    <source>
        <dbReference type="EMBL" id="EPX72672.1"/>
    </source>
</evidence>
<dbReference type="GeneID" id="25029419"/>
<dbReference type="Proteomes" id="UP000016088">
    <property type="component" value="Unassembled WGS sequence"/>
</dbReference>
<evidence type="ECO:0000313" key="2">
    <source>
        <dbReference type="Proteomes" id="UP000016088"/>
    </source>
</evidence>
<dbReference type="GO" id="GO:0032153">
    <property type="term" value="C:cell division site"/>
    <property type="evidence" value="ECO:0007669"/>
    <property type="project" value="EnsemblFungi"/>
</dbReference>
<name>S9PXG5_SCHOY</name>
<dbReference type="OrthoDB" id="5399684at2759"/>
<keyword evidence="2" id="KW-1185">Reference proteome</keyword>
<proteinExistence type="predicted"/>
<dbReference type="RefSeq" id="XP_013018309.1">
    <property type="nucleotide sequence ID" value="XM_013162855.1"/>
</dbReference>
<dbReference type="GO" id="GO:0051285">
    <property type="term" value="C:cell cortex of cell tip"/>
    <property type="evidence" value="ECO:0007669"/>
    <property type="project" value="EnsemblFungi"/>
</dbReference>
<accession>S9PXG5</accession>
<dbReference type="HOGENOM" id="CLU_1042658_0_0_1"/>